<dbReference type="SUPFAM" id="SSF117856">
    <property type="entry name" value="AF0104/ALDC/Ptd012-like"/>
    <property type="match status" value="1"/>
</dbReference>
<dbReference type="Proteomes" id="UP000243096">
    <property type="component" value="Unassembled WGS sequence"/>
</dbReference>
<dbReference type="AlphaFoldDB" id="A0A2P5K7H2"/>
<accession>A0A2P5K7H2</accession>
<evidence type="ECO:0000313" key="4">
    <source>
        <dbReference type="Proteomes" id="UP000243096"/>
    </source>
</evidence>
<organism evidence="3 4">
    <name type="scientific">Mycetohabitans endofungorum</name>
    <dbReference type="NCBI Taxonomy" id="417203"/>
    <lineage>
        <taxon>Bacteria</taxon>
        <taxon>Pseudomonadati</taxon>
        <taxon>Pseudomonadota</taxon>
        <taxon>Betaproteobacteria</taxon>
        <taxon>Burkholderiales</taxon>
        <taxon>Burkholderiaceae</taxon>
        <taxon>Mycetohabitans</taxon>
    </lineage>
</organism>
<name>A0A2P5K7H2_9BURK</name>
<dbReference type="InterPro" id="IPR005175">
    <property type="entry name" value="PPC_dom"/>
</dbReference>
<evidence type="ECO:0000313" key="3">
    <source>
        <dbReference type="EMBL" id="PPB82025.1"/>
    </source>
</evidence>
<comment type="caution">
    <text evidence="3">The sequence shown here is derived from an EMBL/GenBank/DDBJ whole genome shotgun (WGS) entry which is preliminary data.</text>
</comment>
<evidence type="ECO:0000256" key="1">
    <source>
        <dbReference type="SAM" id="MobiDB-lite"/>
    </source>
</evidence>
<gene>
    <name evidence="3" type="ORF">B0O95_11544</name>
</gene>
<dbReference type="Gene3D" id="3.30.1330.80">
    <property type="entry name" value="Hypothetical protein, similar to alpha- acetolactate decarboxylase, domain 2"/>
    <property type="match status" value="1"/>
</dbReference>
<proteinExistence type="predicted"/>
<keyword evidence="4" id="KW-1185">Reference proteome</keyword>
<dbReference type="OrthoDB" id="8717211at2"/>
<dbReference type="RefSeq" id="WP_104078316.1">
    <property type="nucleotide sequence ID" value="NZ_CP062178.1"/>
</dbReference>
<feature type="domain" description="PPC" evidence="2">
    <location>
        <begin position="46"/>
        <end position="195"/>
    </location>
</feature>
<evidence type="ECO:0000259" key="2">
    <source>
        <dbReference type="PROSITE" id="PS51742"/>
    </source>
</evidence>
<feature type="region of interest" description="Disordered" evidence="1">
    <location>
        <begin position="1"/>
        <end position="34"/>
    </location>
</feature>
<protein>
    <recommendedName>
        <fullName evidence="2">PPC domain-containing protein</fullName>
    </recommendedName>
</protein>
<dbReference type="EMBL" id="PRDW01000015">
    <property type="protein sequence ID" value="PPB82025.1"/>
    <property type="molecule type" value="Genomic_DNA"/>
</dbReference>
<sequence length="200" mass="21507">MHPTILPADTAPMWPSPAGPRPAHHSPAFVHPGPPTSPRITQVLAHRGTHELLITLPPGANVATTLHRTLDGFAQRSGCARISGGGVCAHVEYHVIIRAAHAGPPYVYGPPIVCDGDVTLVDAAITIGRREDGSRVLHCHGGMIDARGKHHGGHLDLQRTVVGHEPMRVRVCLFDEVELVVSHDPETTYDLLQPMRTPLV</sequence>
<dbReference type="PROSITE" id="PS51742">
    <property type="entry name" value="PPC"/>
    <property type="match status" value="1"/>
</dbReference>
<reference evidence="3 4" key="1">
    <citation type="submission" date="2018-01" db="EMBL/GenBank/DDBJ databases">
        <title>Genomic Encyclopedia of Type Strains, Phase III (KMG-III): the genomes of soil and plant-associated and newly described type strains.</title>
        <authorList>
            <person name="Whitman W."/>
        </authorList>
    </citation>
    <scope>NUCLEOTIDE SEQUENCE [LARGE SCALE GENOMIC DNA]</scope>
    <source>
        <strain evidence="3 4">HKI456</strain>
    </source>
</reference>